<feature type="compositionally biased region" description="Basic and acidic residues" evidence="1">
    <location>
        <begin position="1"/>
        <end position="30"/>
    </location>
</feature>
<gene>
    <name evidence="2" type="ORF">UFOVP923_45</name>
</gene>
<sequence>MVARKESKEKESKKHERTESAKDRMREYGTKKAPVRKSKAKKK</sequence>
<evidence type="ECO:0000313" key="2">
    <source>
        <dbReference type="EMBL" id="CAB4172037.1"/>
    </source>
</evidence>
<name>A0A6J5PLY0_9CAUD</name>
<feature type="region of interest" description="Disordered" evidence="1">
    <location>
        <begin position="1"/>
        <end position="43"/>
    </location>
</feature>
<feature type="compositionally biased region" description="Basic residues" evidence="1">
    <location>
        <begin position="33"/>
        <end position="43"/>
    </location>
</feature>
<reference evidence="2" key="1">
    <citation type="submission" date="2020-05" db="EMBL/GenBank/DDBJ databases">
        <authorList>
            <person name="Chiriac C."/>
            <person name="Salcher M."/>
            <person name="Ghai R."/>
            <person name="Kavagutti S V."/>
        </authorList>
    </citation>
    <scope>NUCLEOTIDE SEQUENCE</scope>
</reference>
<accession>A0A6J5PLY0</accession>
<proteinExistence type="predicted"/>
<protein>
    <submittedName>
        <fullName evidence="2">Uncharacterized protein</fullName>
    </submittedName>
</protein>
<dbReference type="EMBL" id="LR796877">
    <property type="protein sequence ID" value="CAB4172037.1"/>
    <property type="molecule type" value="Genomic_DNA"/>
</dbReference>
<evidence type="ECO:0000256" key="1">
    <source>
        <dbReference type="SAM" id="MobiDB-lite"/>
    </source>
</evidence>
<organism evidence="2">
    <name type="scientific">uncultured Caudovirales phage</name>
    <dbReference type="NCBI Taxonomy" id="2100421"/>
    <lineage>
        <taxon>Viruses</taxon>
        <taxon>Duplodnaviria</taxon>
        <taxon>Heunggongvirae</taxon>
        <taxon>Uroviricota</taxon>
        <taxon>Caudoviricetes</taxon>
        <taxon>Peduoviridae</taxon>
        <taxon>Maltschvirus</taxon>
        <taxon>Maltschvirus maltsch</taxon>
    </lineage>
</organism>